<name>A0AAW1CVJ5_9HEMI</name>
<accession>A0AAW1CVJ5</accession>
<proteinExistence type="predicted"/>
<reference evidence="2 3" key="1">
    <citation type="submission" date="2022-12" db="EMBL/GenBank/DDBJ databases">
        <title>Chromosome-level genome assembly of true bugs.</title>
        <authorList>
            <person name="Ma L."/>
            <person name="Li H."/>
        </authorList>
    </citation>
    <scope>NUCLEOTIDE SEQUENCE [LARGE SCALE GENOMIC DNA]</scope>
    <source>
        <strain evidence="2">Lab_2022b</strain>
    </source>
</reference>
<protein>
    <submittedName>
        <fullName evidence="2">Uncharacterized protein</fullName>
    </submittedName>
</protein>
<comment type="caution">
    <text evidence="2">The sequence shown here is derived from an EMBL/GenBank/DDBJ whole genome shotgun (WGS) entry which is preliminary data.</text>
</comment>
<keyword evidence="3" id="KW-1185">Reference proteome</keyword>
<keyword evidence="1" id="KW-0732">Signal</keyword>
<dbReference type="Proteomes" id="UP001461498">
    <property type="component" value="Unassembled WGS sequence"/>
</dbReference>
<feature type="chain" id="PRO_5043340234" evidence="1">
    <location>
        <begin position="26"/>
        <end position="567"/>
    </location>
</feature>
<dbReference type="AlphaFoldDB" id="A0AAW1CVJ5"/>
<organism evidence="2 3">
    <name type="scientific">Rhynocoris fuscipes</name>
    <dbReference type="NCBI Taxonomy" id="488301"/>
    <lineage>
        <taxon>Eukaryota</taxon>
        <taxon>Metazoa</taxon>
        <taxon>Ecdysozoa</taxon>
        <taxon>Arthropoda</taxon>
        <taxon>Hexapoda</taxon>
        <taxon>Insecta</taxon>
        <taxon>Pterygota</taxon>
        <taxon>Neoptera</taxon>
        <taxon>Paraneoptera</taxon>
        <taxon>Hemiptera</taxon>
        <taxon>Heteroptera</taxon>
        <taxon>Panheteroptera</taxon>
        <taxon>Cimicomorpha</taxon>
        <taxon>Reduviidae</taxon>
        <taxon>Harpactorinae</taxon>
        <taxon>Harpactorini</taxon>
        <taxon>Rhynocoris</taxon>
    </lineage>
</organism>
<evidence type="ECO:0000313" key="2">
    <source>
        <dbReference type="EMBL" id="KAK9501773.1"/>
    </source>
</evidence>
<evidence type="ECO:0000313" key="3">
    <source>
        <dbReference type="Proteomes" id="UP001461498"/>
    </source>
</evidence>
<evidence type="ECO:0000256" key="1">
    <source>
        <dbReference type="SAM" id="SignalP"/>
    </source>
</evidence>
<sequence length="567" mass="63260">MFNYKHITFFIVLCLVNELLKSVNGIETDRNKYIENDNVFQPNTEWNTLKNVRKAVAPVIRLFSSGNIVVGAGYSSDSQQMAPQICYNATISSTSEPQGFMQLDTAISFTRLENILGVSVGLGGLFEMFAAGAELDYIRSVEDKDYSLSLNYLQYSVSNVAVQLGGYGEDALTDLGKAFYKDGKNPYFGLICGDNYISSYQKGALLIMGLNIKFVSSIVKNEFIQTAGVTFGNIISATESIKTVASKYKIIGSIIIQAFQIGGDPSRLSKVLEKDTSGKYYILTCSLTAIDNCVKAASGLLDYAKNDFSTQISLPQKPDVFTPLGVAFSQFIPIEHIGLTPPVSLVTLEVRQYRDELSNKLKENEYYLEKIYPFLNQGYPVELDITFMKNINLLLSKANSNINLLMQDHNGAADCFNLPDKCKIIKSRIDSQLQTITKDDLKFLKDIKYTITTLGGLFYNIGQDLATSWRGVTHESGGYILAKVQNVSVTFSEYSYHIFVHKSGYNPSSLYEYNFHGSSLDEITYSGSLCYYPQTCRPLTETKQLSPYYFETYSSKIADRIAVNLVH</sequence>
<dbReference type="EMBL" id="JAPXFL010000009">
    <property type="protein sequence ID" value="KAK9501773.1"/>
    <property type="molecule type" value="Genomic_DNA"/>
</dbReference>
<gene>
    <name evidence="2" type="ORF">O3M35_012444</name>
</gene>
<feature type="signal peptide" evidence="1">
    <location>
        <begin position="1"/>
        <end position="25"/>
    </location>
</feature>